<dbReference type="RefSeq" id="WP_007417190.1">
    <property type="nucleotide sequence ID" value="NZ_ABOX02000037.1"/>
</dbReference>
<evidence type="ECO:0000256" key="1">
    <source>
        <dbReference type="ARBA" id="ARBA00022857"/>
    </source>
</evidence>
<dbReference type="Pfam" id="PF05893">
    <property type="entry name" value="LuxC"/>
    <property type="match status" value="1"/>
</dbReference>
<dbReference type="AlphaFoldDB" id="B9XN01"/>
<dbReference type="STRING" id="320771.Cflav_PD1970"/>
<dbReference type="InterPro" id="IPR016161">
    <property type="entry name" value="Ald_DH/histidinol_DH"/>
</dbReference>
<comment type="caution">
    <text evidence="3">The sequence shown here is derived from an EMBL/GenBank/DDBJ whole genome shotgun (WGS) entry which is preliminary data.</text>
</comment>
<evidence type="ECO:0000313" key="3">
    <source>
        <dbReference type="EMBL" id="EEF58797.1"/>
    </source>
</evidence>
<proteinExistence type="inferred from homology"/>
<protein>
    <recommendedName>
        <fullName evidence="2">Acyl-CoA reductase</fullName>
        <ecNumber evidence="2">1.2.1.50</ecNumber>
    </recommendedName>
</protein>
<keyword evidence="1 2" id="KW-0521">NADP</keyword>
<sequence>MNLPNYFLADLPPEATFSHQMIEDACRTLKRNREQYLTNRNTASLVRLIASVCDNWLDPEYPFRKYALHHGPKETGFSAAILAAGLDGFFKQVTAESLNALMVQELGHARRLDEPCATNEELKAQRAAMVTGPELLVHITGGCLPNPVLTSIILGLLVRSAQFVKCASGTSFLPRLFAHSLYEADGKLGSCLEIAEWKGGNAHLEKALFHEADCVTATGNDETLAEIKKHVPSRTRFLGYGHRVSFGYVTHQVLSSFSFKKVVARAANDVVAWNQLGCLSPHVIYVETGGSMSPEGFAEMLAEELAKREQSEPRGDLPPESAATISSRRAFYEVRAAHSPETRHWCSENSTAWTVIYEAEPRFQLSCLNRFIYVKSITGLTEALQNADTVRGKVSTVGLAATEERMQEMVTQLANWGVTRVCPLGKMQEPPFLWRHDGRPALGDLVTWTDWEQT</sequence>
<gene>
    <name evidence="3" type="ORF">Cflav_PD1970</name>
</gene>
<dbReference type="InterPro" id="IPR008670">
    <property type="entry name" value="CoA_reduct_LuxC"/>
</dbReference>
<accession>B9XN01</accession>
<dbReference type="SUPFAM" id="SSF53720">
    <property type="entry name" value="ALDH-like"/>
    <property type="match status" value="1"/>
</dbReference>
<name>B9XN01_PEDPL</name>
<dbReference type="OrthoDB" id="580775at2"/>
<dbReference type="GO" id="GO:0008218">
    <property type="term" value="P:bioluminescence"/>
    <property type="evidence" value="ECO:0007669"/>
    <property type="project" value="InterPro"/>
</dbReference>
<dbReference type="GO" id="GO:0050062">
    <property type="term" value="F:long-chain-fatty-acyl-CoA reductase activity"/>
    <property type="evidence" value="ECO:0007669"/>
    <property type="project" value="UniProtKB-EC"/>
</dbReference>
<dbReference type="EC" id="1.2.1.50" evidence="2"/>
<comment type="catalytic activity">
    <reaction evidence="2">
        <text>a long-chain fatty aldehyde + NADP(+) + CoA = a long-chain fatty acyl-CoA + NADPH + H(+)</text>
        <dbReference type="Rhea" id="RHEA:15437"/>
        <dbReference type="ChEBI" id="CHEBI:15378"/>
        <dbReference type="ChEBI" id="CHEBI:17176"/>
        <dbReference type="ChEBI" id="CHEBI:57287"/>
        <dbReference type="ChEBI" id="CHEBI:57783"/>
        <dbReference type="ChEBI" id="CHEBI:58349"/>
        <dbReference type="ChEBI" id="CHEBI:83139"/>
        <dbReference type="EC" id="1.2.1.50"/>
    </reaction>
</comment>
<dbReference type="Proteomes" id="UP000003688">
    <property type="component" value="Unassembled WGS sequence"/>
</dbReference>
<dbReference type="GO" id="GO:0003995">
    <property type="term" value="F:acyl-CoA dehydrogenase activity"/>
    <property type="evidence" value="ECO:0007669"/>
    <property type="project" value="InterPro"/>
</dbReference>
<dbReference type="PIRSF" id="PIRSF009414">
    <property type="entry name" value="LuxC"/>
    <property type="match status" value="1"/>
</dbReference>
<dbReference type="EMBL" id="ABOX02000037">
    <property type="protein sequence ID" value="EEF58797.1"/>
    <property type="molecule type" value="Genomic_DNA"/>
</dbReference>
<keyword evidence="2" id="KW-0560">Oxidoreductase</keyword>
<reference evidence="3 4" key="1">
    <citation type="journal article" date="2011" name="J. Bacteriol.">
        <title>Genome sequence of 'Pedosphaera parvula' Ellin514, an aerobic Verrucomicrobial isolate from pasture soil.</title>
        <authorList>
            <person name="Kant R."/>
            <person name="van Passel M.W."/>
            <person name="Sangwan P."/>
            <person name="Palva A."/>
            <person name="Lucas S."/>
            <person name="Copeland A."/>
            <person name="Lapidus A."/>
            <person name="Glavina Del Rio T."/>
            <person name="Dalin E."/>
            <person name="Tice H."/>
            <person name="Bruce D."/>
            <person name="Goodwin L."/>
            <person name="Pitluck S."/>
            <person name="Chertkov O."/>
            <person name="Larimer F.W."/>
            <person name="Land M.L."/>
            <person name="Hauser L."/>
            <person name="Brettin T.S."/>
            <person name="Detter J.C."/>
            <person name="Han S."/>
            <person name="de Vos W.M."/>
            <person name="Janssen P.H."/>
            <person name="Smidt H."/>
        </authorList>
    </citation>
    <scope>NUCLEOTIDE SEQUENCE [LARGE SCALE GENOMIC DNA]</scope>
    <source>
        <strain evidence="3 4">Ellin514</strain>
    </source>
</reference>
<comment type="similarity">
    <text evidence="2">Belongs to the LuxC family.</text>
</comment>
<evidence type="ECO:0000256" key="2">
    <source>
        <dbReference type="PIRNR" id="PIRNR009414"/>
    </source>
</evidence>
<organism evidence="3 4">
    <name type="scientific">Pedosphaera parvula (strain Ellin514)</name>
    <dbReference type="NCBI Taxonomy" id="320771"/>
    <lineage>
        <taxon>Bacteria</taxon>
        <taxon>Pseudomonadati</taxon>
        <taxon>Verrucomicrobiota</taxon>
        <taxon>Pedosphaerae</taxon>
        <taxon>Pedosphaerales</taxon>
        <taxon>Pedosphaeraceae</taxon>
        <taxon>Pedosphaera</taxon>
    </lineage>
</organism>
<keyword evidence="4" id="KW-1185">Reference proteome</keyword>
<evidence type="ECO:0000313" key="4">
    <source>
        <dbReference type="Proteomes" id="UP000003688"/>
    </source>
</evidence>